<reference evidence="2" key="1">
    <citation type="submission" date="2012-06" db="EMBL/GenBank/DDBJ databases">
        <title>The complete genome of Belliella baltica DSM 15883.</title>
        <authorList>
            <person name="Lucas S."/>
            <person name="Copeland A."/>
            <person name="Lapidus A."/>
            <person name="Goodwin L."/>
            <person name="Pitluck S."/>
            <person name="Peters L."/>
            <person name="Mikhailova N."/>
            <person name="Davenport K."/>
            <person name="Kyrpides N."/>
            <person name="Mavromatis K."/>
            <person name="Pagani I."/>
            <person name="Ivanova N."/>
            <person name="Ovchinnikova G."/>
            <person name="Zeytun A."/>
            <person name="Detter J.C."/>
            <person name="Han C."/>
            <person name="Land M."/>
            <person name="Hauser L."/>
            <person name="Markowitz V."/>
            <person name="Cheng J.-F."/>
            <person name="Hugenholtz P."/>
            <person name="Woyke T."/>
            <person name="Wu D."/>
            <person name="Tindall B."/>
            <person name="Pomrenke H."/>
            <person name="Brambilla E."/>
            <person name="Klenk H.-P."/>
            <person name="Eisen J.A."/>
        </authorList>
    </citation>
    <scope>NUCLEOTIDE SEQUENCE [LARGE SCALE GENOMIC DNA]</scope>
    <source>
        <strain evidence="2">DSM 15883 / CIP 108006 / LMG 21964 / BA134</strain>
    </source>
</reference>
<dbReference type="HOGENOM" id="CLU_109738_0_0_10"/>
<accession>I3Z6F8</accession>
<evidence type="ECO:0000313" key="2">
    <source>
        <dbReference type="Proteomes" id="UP000006050"/>
    </source>
</evidence>
<dbReference type="STRING" id="866536.Belba_2261"/>
<gene>
    <name evidence="1" type="ordered locus">Belba_2261</name>
</gene>
<proteinExistence type="predicted"/>
<organism evidence="1 2">
    <name type="scientific">Belliella baltica (strain DSM 15883 / CIP 108006 / LMG 21964 / BA134)</name>
    <dbReference type="NCBI Taxonomy" id="866536"/>
    <lineage>
        <taxon>Bacteria</taxon>
        <taxon>Pseudomonadati</taxon>
        <taxon>Bacteroidota</taxon>
        <taxon>Cytophagia</taxon>
        <taxon>Cytophagales</taxon>
        <taxon>Cyclobacteriaceae</taxon>
        <taxon>Belliella</taxon>
    </lineage>
</organism>
<evidence type="ECO:0000313" key="1">
    <source>
        <dbReference type="EMBL" id="AFL84826.1"/>
    </source>
</evidence>
<protein>
    <submittedName>
        <fullName evidence="1">Uncharacterized protein</fullName>
    </submittedName>
</protein>
<dbReference type="Proteomes" id="UP000006050">
    <property type="component" value="Chromosome"/>
</dbReference>
<keyword evidence="2" id="KW-1185">Reference proteome</keyword>
<dbReference type="AlphaFoldDB" id="I3Z6F8"/>
<name>I3Z6F8_BELBD</name>
<dbReference type="EMBL" id="CP003281">
    <property type="protein sequence ID" value="AFL84826.1"/>
    <property type="molecule type" value="Genomic_DNA"/>
</dbReference>
<dbReference type="OrthoDB" id="2575320at2"/>
<sequence>MILNSKIDIDFVQDKLTFEKIQIQKSIFIKIFTEIANLFPQSKLEEIHKRAKGSKVSNGMNLENCPYQVLDLIRDFDATKGYNIRILNWWGHGLYIFIQFGREIITLYENTIFENLSEFHIGTFLDPFDYKSIITTKKKLTKTNFKNCLKDSQTVILHKKISYLSSQARLQEVLLENINLILDKDS</sequence>
<dbReference type="KEGG" id="bbd:Belba_2261"/>
<dbReference type="RefSeq" id="WP_014772785.1">
    <property type="nucleotide sequence ID" value="NC_018010.1"/>
</dbReference>